<protein>
    <recommendedName>
        <fullName evidence="3">EF-hand domain-containing protein</fullName>
    </recommendedName>
</protein>
<evidence type="ECO:0000256" key="2">
    <source>
        <dbReference type="PROSITE-ProRule" id="PRU00235"/>
    </source>
</evidence>
<dbReference type="PROSITE" id="PS50222">
    <property type="entry name" value="EF_HAND_2"/>
    <property type="match status" value="1"/>
</dbReference>
<proteinExistence type="predicted"/>
<evidence type="ECO:0000256" key="1">
    <source>
        <dbReference type="ARBA" id="ARBA00022737"/>
    </source>
</evidence>
<dbReference type="InterPro" id="IPR002048">
    <property type="entry name" value="EF_hand_dom"/>
</dbReference>
<dbReference type="InterPro" id="IPR018247">
    <property type="entry name" value="EF_Hand_1_Ca_BS"/>
</dbReference>
<dbReference type="PANTHER" id="PTHR22870">
    <property type="entry name" value="REGULATOR OF CHROMOSOME CONDENSATION"/>
    <property type="match status" value="1"/>
</dbReference>
<dbReference type="PROSITE" id="PS00018">
    <property type="entry name" value="EF_HAND_1"/>
    <property type="match status" value="1"/>
</dbReference>
<organism evidence="4 5">
    <name type="scientific">Phytophthora aleatoria</name>
    <dbReference type="NCBI Taxonomy" id="2496075"/>
    <lineage>
        <taxon>Eukaryota</taxon>
        <taxon>Sar</taxon>
        <taxon>Stramenopiles</taxon>
        <taxon>Oomycota</taxon>
        <taxon>Peronosporomycetes</taxon>
        <taxon>Peronosporales</taxon>
        <taxon>Peronosporaceae</taxon>
        <taxon>Phytophthora</taxon>
    </lineage>
</organism>
<gene>
    <name evidence="4" type="ORF">JG688_00013549</name>
</gene>
<evidence type="ECO:0000313" key="4">
    <source>
        <dbReference type="EMBL" id="KAG6951870.1"/>
    </source>
</evidence>
<comment type="caution">
    <text evidence="4">The sequence shown here is derived from an EMBL/GenBank/DDBJ whole genome shotgun (WGS) entry which is preliminary data.</text>
</comment>
<dbReference type="EMBL" id="JAENGY010001162">
    <property type="protein sequence ID" value="KAG6951870.1"/>
    <property type="molecule type" value="Genomic_DNA"/>
</dbReference>
<dbReference type="PANTHER" id="PTHR22870:SF408">
    <property type="entry name" value="OS09G0560450 PROTEIN"/>
    <property type="match status" value="1"/>
</dbReference>
<dbReference type="PROSITE" id="PS50096">
    <property type="entry name" value="IQ"/>
    <property type="match status" value="1"/>
</dbReference>
<feature type="repeat" description="RCC1" evidence="2">
    <location>
        <begin position="509"/>
        <end position="560"/>
    </location>
</feature>
<accession>A0A8J5LYG4</accession>
<reference evidence="4" key="1">
    <citation type="submission" date="2021-01" db="EMBL/GenBank/DDBJ databases">
        <title>Phytophthora aleatoria, a newly-described species from Pinus radiata is distinct from Phytophthora cactorum isolates based on comparative genomics.</title>
        <authorList>
            <person name="Mcdougal R."/>
            <person name="Panda P."/>
            <person name="Williams N."/>
            <person name="Studholme D.J."/>
        </authorList>
    </citation>
    <scope>NUCLEOTIDE SEQUENCE</scope>
    <source>
        <strain evidence="4">NZFS 4037</strain>
    </source>
</reference>
<dbReference type="Proteomes" id="UP000709295">
    <property type="component" value="Unassembled WGS sequence"/>
</dbReference>
<evidence type="ECO:0000313" key="5">
    <source>
        <dbReference type="Proteomes" id="UP000709295"/>
    </source>
</evidence>
<feature type="domain" description="EF-hand" evidence="3">
    <location>
        <begin position="101"/>
        <end position="136"/>
    </location>
</feature>
<sequence>LMGGRFSRVQYREQDAAVLSHLVLLTQVWWIAFLSTRLRRLSFNFCLTLQQFEDLVGLRNNPLFKTMLQRWFTTFQNTHSSTIVNGLEFLTALALTTADGKLEEKAGAVFDIFDFDDSGAITRDELGILIKSAVRGLSKATKGLGPKLAALCPMSEVAELTRQCFVHCDLDDEQDLPRSRFILWVKQTPKIVNLLRCFVQREYLSEDEAAVMIQRCGRGMLARREAAERRLEIQLELFYSPERLSSLRLYVRPDEIVGRIAVLEFGQEDVAFDADALDASELIGRLMESLVSLVKDAQSAGAVGVVIIFDFLGADAFALEVDEEDGDADSFKIPAVMIHTWKATLVDFVKKRGRAGKAAQKAGAKAVVVAQTRVDPDPVRLEMSVFGAGEGEKAPSTAGVKIPVTSIPYTVGARMKARLEGVEAEDSQCRIALIGSGTLYAWGLAENGRLGLPKGDIENEKLFQSGYDGARQKSYQFVQELEVVSALISKEIAHISCGEDYSAAVSSDGTLYCWGSGRDGKLGTGSMDDEDIPVAIDALSSVKVARVECGVSQTVRATSTTSTWDGFSLQNVTDIVIYVSTAGSHAKPFTTEQIAYNPNARCSRTTLCSI</sequence>
<dbReference type="GO" id="GO:0005509">
    <property type="term" value="F:calcium ion binding"/>
    <property type="evidence" value="ECO:0007669"/>
    <property type="project" value="InterPro"/>
</dbReference>
<dbReference type="InterPro" id="IPR051210">
    <property type="entry name" value="Ub_ligase/GEF_domain"/>
</dbReference>
<feature type="repeat" description="RCC1" evidence="2">
    <location>
        <begin position="437"/>
        <end position="508"/>
    </location>
</feature>
<feature type="non-terminal residue" evidence="4">
    <location>
        <position position="1"/>
    </location>
</feature>
<dbReference type="AlphaFoldDB" id="A0A8J5LYG4"/>
<dbReference type="PROSITE" id="PS50012">
    <property type="entry name" value="RCC1_3"/>
    <property type="match status" value="2"/>
</dbReference>
<keyword evidence="1" id="KW-0677">Repeat</keyword>
<evidence type="ECO:0000259" key="3">
    <source>
        <dbReference type="PROSITE" id="PS50222"/>
    </source>
</evidence>
<dbReference type="CDD" id="cd23767">
    <property type="entry name" value="IQCD"/>
    <property type="match status" value="1"/>
</dbReference>
<dbReference type="Pfam" id="PF00415">
    <property type="entry name" value="RCC1"/>
    <property type="match status" value="2"/>
</dbReference>
<keyword evidence="5" id="KW-1185">Reference proteome</keyword>
<name>A0A8J5LYG4_9STRA</name>
<dbReference type="InterPro" id="IPR000408">
    <property type="entry name" value="Reg_chr_condens"/>
</dbReference>